<protein>
    <submittedName>
        <fullName evidence="3">GNAT family N-acetyltransferase</fullName>
    </submittedName>
</protein>
<dbReference type="InterPro" id="IPR016181">
    <property type="entry name" value="Acyl_CoA_acyltransferase"/>
</dbReference>
<keyword evidence="1 3" id="KW-0808">Transferase</keyword>
<dbReference type="Pfam" id="PF13508">
    <property type="entry name" value="Acetyltransf_7"/>
    <property type="match status" value="1"/>
</dbReference>
<dbReference type="Proteomes" id="UP000465712">
    <property type="component" value="Unassembled WGS sequence"/>
</dbReference>
<dbReference type="CDD" id="cd04301">
    <property type="entry name" value="NAT_SF"/>
    <property type="match status" value="1"/>
</dbReference>
<reference evidence="3 4" key="1">
    <citation type="submission" date="2017-05" db="EMBL/GenBank/DDBJ databases">
        <title>High clonality and local adaptation shapes Vibrionaceae linages within an endangered oasis.</title>
        <authorList>
            <person name="Vazquez-Rosas-Landa M."/>
        </authorList>
    </citation>
    <scope>NUCLEOTIDE SEQUENCE [LARGE SCALE GENOMIC DNA]</scope>
    <source>
        <strain evidence="3 4">P46_P4S1P180</strain>
    </source>
</reference>
<organism evidence="3 4">
    <name type="scientific">Photobacterium halotolerans</name>
    <dbReference type="NCBI Taxonomy" id="265726"/>
    <lineage>
        <taxon>Bacteria</taxon>
        <taxon>Pseudomonadati</taxon>
        <taxon>Pseudomonadota</taxon>
        <taxon>Gammaproteobacteria</taxon>
        <taxon>Vibrionales</taxon>
        <taxon>Vibrionaceae</taxon>
        <taxon>Photobacterium</taxon>
    </lineage>
</organism>
<comment type="caution">
    <text evidence="3">The sequence shown here is derived from an EMBL/GenBank/DDBJ whole genome shotgun (WGS) entry which is preliminary data.</text>
</comment>
<name>A0A7X5AZC8_9GAMM</name>
<evidence type="ECO:0000256" key="2">
    <source>
        <dbReference type="ARBA" id="ARBA00023315"/>
    </source>
</evidence>
<gene>
    <name evidence="3" type="ORF">CAG72_01735</name>
</gene>
<dbReference type="InterPro" id="IPR050832">
    <property type="entry name" value="Bact_Acetyltransf"/>
</dbReference>
<keyword evidence="2" id="KW-0012">Acyltransferase</keyword>
<evidence type="ECO:0000313" key="3">
    <source>
        <dbReference type="EMBL" id="NAW63926.1"/>
    </source>
</evidence>
<accession>A0A7X5AZC8</accession>
<dbReference type="EMBL" id="WXWW01000034">
    <property type="protein sequence ID" value="NAW63926.1"/>
    <property type="molecule type" value="Genomic_DNA"/>
</dbReference>
<dbReference type="AlphaFoldDB" id="A0A7X5AZC8"/>
<dbReference type="PROSITE" id="PS51186">
    <property type="entry name" value="GNAT"/>
    <property type="match status" value="1"/>
</dbReference>
<dbReference type="RefSeq" id="WP_161442412.1">
    <property type="nucleotide sequence ID" value="NZ_WXWV01000175.1"/>
</dbReference>
<dbReference type="SUPFAM" id="SSF55729">
    <property type="entry name" value="Acyl-CoA N-acyltransferases (Nat)"/>
    <property type="match status" value="1"/>
</dbReference>
<evidence type="ECO:0000313" key="4">
    <source>
        <dbReference type="Proteomes" id="UP000465712"/>
    </source>
</evidence>
<proteinExistence type="predicted"/>
<dbReference type="GO" id="GO:0016747">
    <property type="term" value="F:acyltransferase activity, transferring groups other than amino-acyl groups"/>
    <property type="evidence" value="ECO:0007669"/>
    <property type="project" value="InterPro"/>
</dbReference>
<dbReference type="Gene3D" id="3.40.630.30">
    <property type="match status" value="1"/>
</dbReference>
<sequence>MDVIEIQAVSPFKTMLIQLLQNCVDDGASIGFLPPLSEAEAEAYWLGVANDIGDGRKLFVACEGEAVIGTVQLALTSKRNGCHRAEVEKLMVNTAARGQGVGKALMATAEACCQQLKRSLIVLDTREGDVASSLYRKLGYTEAGRIPDFALSASGQLDATIFFYKQLTV</sequence>
<dbReference type="InterPro" id="IPR000182">
    <property type="entry name" value="GNAT_dom"/>
</dbReference>
<dbReference type="PANTHER" id="PTHR43877">
    <property type="entry name" value="AMINOALKYLPHOSPHONATE N-ACETYLTRANSFERASE-RELATED-RELATED"/>
    <property type="match status" value="1"/>
</dbReference>
<evidence type="ECO:0000256" key="1">
    <source>
        <dbReference type="ARBA" id="ARBA00022679"/>
    </source>
</evidence>